<dbReference type="SMR" id="A0A5B9D6R3"/>
<dbReference type="AlphaFoldDB" id="A0A5B9D6R3"/>
<dbReference type="GeneID" id="41328551"/>
<proteinExistence type="predicted"/>
<reference evidence="1 2" key="2">
    <citation type="journal article" date="2024" name="Int. J. Syst. Evol. Microbiol.">
        <title>Promethearchaeum syntrophicum gen. nov., sp. nov., an anaerobic, obligately syntrophic archaeon, the first isolate of the lineage 'Asgard' archaea, and proposal of the new archaeal phylum Promethearchaeota phyl. nov. and kingdom Promethearchaeati regn. nov.</title>
        <authorList>
            <person name="Imachi H."/>
            <person name="Nobu M.K."/>
            <person name="Kato S."/>
            <person name="Takaki Y."/>
            <person name="Miyazaki M."/>
            <person name="Miyata M."/>
            <person name="Ogawara M."/>
            <person name="Saito Y."/>
            <person name="Sakai S."/>
            <person name="Tahara Y.O."/>
            <person name="Takano Y."/>
            <person name="Tasumi E."/>
            <person name="Uematsu K."/>
            <person name="Yoshimura T."/>
            <person name="Itoh T."/>
            <person name="Ohkuma M."/>
            <person name="Takai K."/>
        </authorList>
    </citation>
    <scope>NUCLEOTIDE SEQUENCE [LARGE SCALE GENOMIC DNA]</scope>
    <source>
        <strain evidence="1 2">MK-D1</strain>
    </source>
</reference>
<dbReference type="Proteomes" id="UP000321408">
    <property type="component" value="Chromosome"/>
</dbReference>
<gene>
    <name evidence="1" type="ORF">DSAG12_00547</name>
</gene>
<reference evidence="1 2" key="1">
    <citation type="journal article" date="2020" name="Nature">
        <title>Isolation of an archaeon at the prokaryote-eukaryote interface.</title>
        <authorList>
            <person name="Imachi H."/>
            <person name="Nobu M.K."/>
            <person name="Nakahara N."/>
            <person name="Morono Y."/>
            <person name="Ogawara M."/>
            <person name="Takaki Y."/>
            <person name="Takano Y."/>
            <person name="Uematsu K."/>
            <person name="Ikuta T."/>
            <person name="Ito M."/>
            <person name="Matsui Y."/>
            <person name="Miyazaki M."/>
            <person name="Murata K."/>
            <person name="Saito Y."/>
            <person name="Sakai S."/>
            <person name="Song C."/>
            <person name="Tasumi E."/>
            <person name="Yamanaka Y."/>
            <person name="Yamaguchi T."/>
            <person name="Kamagata Y."/>
            <person name="Tamaki H."/>
            <person name="Takai K."/>
        </authorList>
    </citation>
    <scope>NUCLEOTIDE SEQUENCE [LARGE SCALE GENOMIC DNA]</scope>
    <source>
        <strain evidence="1 2">MK-D1</strain>
    </source>
</reference>
<evidence type="ECO:0000313" key="2">
    <source>
        <dbReference type="Proteomes" id="UP000321408"/>
    </source>
</evidence>
<organism evidence="1 2">
    <name type="scientific">Promethearchaeum syntrophicum</name>
    <dbReference type="NCBI Taxonomy" id="2594042"/>
    <lineage>
        <taxon>Archaea</taxon>
        <taxon>Promethearchaeati</taxon>
        <taxon>Promethearchaeota</taxon>
        <taxon>Promethearchaeia</taxon>
        <taxon>Promethearchaeales</taxon>
        <taxon>Promethearchaeaceae</taxon>
        <taxon>Promethearchaeum</taxon>
    </lineage>
</organism>
<keyword evidence="2" id="KW-1185">Reference proteome</keyword>
<accession>A0A5B9D6R3</accession>
<sequence>MDEERIKSEYVTFQEENPGFGNMAVLNRDGEVLFRLDPNFISDNEGKILMDAWLNRKPAVEWTTKRYPILSWEDLQFAARNIKDKDALVGCITKSKNYIVVHMEAGSKPAPAIASIQLNRWSWDKI</sequence>
<dbReference type="RefSeq" id="WP_147661676.1">
    <property type="nucleotide sequence ID" value="NZ_CP042905.2"/>
</dbReference>
<evidence type="ECO:0000313" key="1">
    <source>
        <dbReference type="EMBL" id="QEE14732.1"/>
    </source>
</evidence>
<dbReference type="EMBL" id="CP042905">
    <property type="protein sequence ID" value="QEE14732.1"/>
    <property type="molecule type" value="Genomic_DNA"/>
</dbReference>
<protein>
    <submittedName>
        <fullName evidence="1">Uncharacterized protein</fullName>
    </submittedName>
</protein>
<name>A0A5B9D6R3_9ARCH</name>
<dbReference type="KEGG" id="psyt:DSAG12_00547"/>